<dbReference type="EMBL" id="KB822707">
    <property type="protein sequence ID" value="ETI21432.1"/>
    <property type="molecule type" value="Genomic_DNA"/>
</dbReference>
<dbReference type="OrthoDB" id="4155294at2759"/>
<feature type="region of interest" description="Disordered" evidence="1">
    <location>
        <begin position="255"/>
        <end position="274"/>
    </location>
</feature>
<evidence type="ECO:0000313" key="2">
    <source>
        <dbReference type="EMBL" id="ETI21432.1"/>
    </source>
</evidence>
<dbReference type="GeneID" id="19986272"/>
<sequence>MPAYAAARGCRRAAARIADTAQRPRPLLFEKAPNHAQGRSNVTEETRYNHKPRVHQPFAQQHYSLQVPESARMVQSGRDQRVSLYKATTVANPLLQDMATQDPHEPPPARHLILSFDLRDKFNPLNDPENRDTLRSIFPLRTLPPKPWPLSIAGVPLYLHLGLGQNPLPPPRPVRRKNGSIAEDQDGQDMENWEPLFLAVKGHFQDVGIPITEVMYLGNVVFIVLKHRDTDINKLPCRAAKIGCSYLFDDEMGRPSAPHARRLSDPAPRNRDVSQYDTLQPGLRVASSYQSGNSGTFLSTTTGVLLKDGAGNEFMTVAAHGFPSECGTQVFHASPGTGRGIGEVVMEVSHTDIALVKLRDTETFSNVTFQSDKIQEPIQLKQLVSARDHQRFGSILPRYA</sequence>
<reference evidence="2 3" key="1">
    <citation type="submission" date="2013-03" db="EMBL/GenBank/DDBJ databases">
        <title>The Genome Sequence of Cladophialophora carrionii CBS 160.54.</title>
        <authorList>
            <consortium name="The Broad Institute Genomics Platform"/>
            <person name="Cuomo C."/>
            <person name="de Hoog S."/>
            <person name="Gorbushina A."/>
            <person name="Walker B."/>
            <person name="Young S.K."/>
            <person name="Zeng Q."/>
            <person name="Gargeya S."/>
            <person name="Fitzgerald M."/>
            <person name="Haas B."/>
            <person name="Abouelleil A."/>
            <person name="Allen A.W."/>
            <person name="Alvarado L."/>
            <person name="Arachchi H.M."/>
            <person name="Berlin A.M."/>
            <person name="Chapman S.B."/>
            <person name="Gainer-Dewar J."/>
            <person name="Goldberg J."/>
            <person name="Griggs A."/>
            <person name="Gujja S."/>
            <person name="Hansen M."/>
            <person name="Howarth C."/>
            <person name="Imamovic A."/>
            <person name="Ireland A."/>
            <person name="Larimer J."/>
            <person name="McCowan C."/>
            <person name="Murphy C."/>
            <person name="Pearson M."/>
            <person name="Poon T.W."/>
            <person name="Priest M."/>
            <person name="Roberts A."/>
            <person name="Saif S."/>
            <person name="Shea T."/>
            <person name="Sisk P."/>
            <person name="Sykes S."/>
            <person name="Wortman J."/>
            <person name="Nusbaum C."/>
            <person name="Birren B."/>
        </authorList>
    </citation>
    <scope>NUCLEOTIDE SEQUENCE [LARGE SCALE GENOMIC DNA]</scope>
    <source>
        <strain evidence="2 3">CBS 160.54</strain>
    </source>
</reference>
<proteinExistence type="predicted"/>
<dbReference type="HOGENOM" id="CLU_688875_0_0_1"/>
<dbReference type="VEuPathDB" id="FungiDB:G647_07779"/>
<accession>V9D633</accession>
<evidence type="ECO:0000256" key="1">
    <source>
        <dbReference type="SAM" id="MobiDB-lite"/>
    </source>
</evidence>
<feature type="compositionally biased region" description="Basic and acidic residues" evidence="1">
    <location>
        <begin position="262"/>
        <end position="274"/>
    </location>
</feature>
<evidence type="ECO:0000313" key="3">
    <source>
        <dbReference type="Proteomes" id="UP000030678"/>
    </source>
</evidence>
<gene>
    <name evidence="2" type="ORF">G647_07779</name>
</gene>
<dbReference type="AlphaFoldDB" id="V9D633"/>
<name>V9D633_9EURO</name>
<dbReference type="RefSeq" id="XP_008730313.1">
    <property type="nucleotide sequence ID" value="XM_008732091.1"/>
</dbReference>
<organism evidence="2 3">
    <name type="scientific">Cladophialophora carrionii CBS 160.54</name>
    <dbReference type="NCBI Taxonomy" id="1279043"/>
    <lineage>
        <taxon>Eukaryota</taxon>
        <taxon>Fungi</taxon>
        <taxon>Dikarya</taxon>
        <taxon>Ascomycota</taxon>
        <taxon>Pezizomycotina</taxon>
        <taxon>Eurotiomycetes</taxon>
        <taxon>Chaetothyriomycetidae</taxon>
        <taxon>Chaetothyriales</taxon>
        <taxon>Herpotrichiellaceae</taxon>
        <taxon>Cladophialophora</taxon>
    </lineage>
</organism>
<protein>
    <submittedName>
        <fullName evidence="2">Uncharacterized protein</fullName>
    </submittedName>
</protein>
<dbReference type="Proteomes" id="UP000030678">
    <property type="component" value="Unassembled WGS sequence"/>
</dbReference>